<evidence type="ECO:0000259" key="1">
    <source>
        <dbReference type="Pfam" id="PF00582"/>
    </source>
</evidence>
<organism evidence="2 3">
    <name type="scientific">Actinoplanes digitatis</name>
    <dbReference type="NCBI Taxonomy" id="1868"/>
    <lineage>
        <taxon>Bacteria</taxon>
        <taxon>Bacillati</taxon>
        <taxon>Actinomycetota</taxon>
        <taxon>Actinomycetes</taxon>
        <taxon>Micromonosporales</taxon>
        <taxon>Micromonosporaceae</taxon>
        <taxon>Actinoplanes</taxon>
    </lineage>
</organism>
<keyword evidence="3" id="KW-1185">Reference proteome</keyword>
<dbReference type="InterPro" id="IPR014729">
    <property type="entry name" value="Rossmann-like_a/b/a_fold"/>
</dbReference>
<dbReference type="Proteomes" id="UP000578112">
    <property type="component" value="Unassembled WGS sequence"/>
</dbReference>
<dbReference type="AlphaFoldDB" id="A0A7W7HY89"/>
<dbReference type="Pfam" id="PF00582">
    <property type="entry name" value="Usp"/>
    <property type="match status" value="1"/>
</dbReference>
<accession>A0A7W7HY89</accession>
<dbReference type="SUPFAM" id="SSF52402">
    <property type="entry name" value="Adenine nucleotide alpha hydrolases-like"/>
    <property type="match status" value="1"/>
</dbReference>
<evidence type="ECO:0000313" key="3">
    <source>
        <dbReference type="Proteomes" id="UP000578112"/>
    </source>
</evidence>
<comment type="caution">
    <text evidence="2">The sequence shown here is derived from an EMBL/GenBank/DDBJ whole genome shotgun (WGS) entry which is preliminary data.</text>
</comment>
<name>A0A7W7HY89_9ACTN</name>
<proteinExistence type="predicted"/>
<dbReference type="RefSeq" id="WP_184994356.1">
    <property type="nucleotide sequence ID" value="NZ_BOMK01000042.1"/>
</dbReference>
<reference evidence="2 3" key="1">
    <citation type="submission" date="2020-08" db="EMBL/GenBank/DDBJ databases">
        <title>Sequencing the genomes of 1000 actinobacteria strains.</title>
        <authorList>
            <person name="Klenk H.-P."/>
        </authorList>
    </citation>
    <scope>NUCLEOTIDE SEQUENCE [LARGE SCALE GENOMIC DNA]</scope>
    <source>
        <strain evidence="2 3">DSM 43149</strain>
    </source>
</reference>
<feature type="domain" description="UspA" evidence="1">
    <location>
        <begin position="38"/>
        <end position="172"/>
    </location>
</feature>
<protein>
    <submittedName>
        <fullName evidence="2">Nucleotide-binding universal stress UspA family protein</fullName>
    </submittedName>
</protein>
<sequence>MNADIGDRLALEGPEARTYDRSPGPVLVSGTATNPAGPVVAAVDDDANPGPILRYAAAQARHLGVPLRVVHVWAGRATAAPGLRMSRHDTISDADRLLSAVLYDHLTPAQAADAEREILHDHDVVHALTALSADAALLVIAARGRPATDAGPLGSTVQALLGRTGCPIAVLPPHAEVVTTASDW</sequence>
<dbReference type="InterPro" id="IPR006016">
    <property type="entry name" value="UspA"/>
</dbReference>
<evidence type="ECO:0000313" key="2">
    <source>
        <dbReference type="EMBL" id="MBB4762987.1"/>
    </source>
</evidence>
<dbReference type="EMBL" id="JACHNH010000001">
    <property type="protein sequence ID" value="MBB4762987.1"/>
    <property type="molecule type" value="Genomic_DNA"/>
</dbReference>
<gene>
    <name evidence="2" type="ORF">BJ971_003543</name>
</gene>
<dbReference type="Gene3D" id="3.40.50.620">
    <property type="entry name" value="HUPs"/>
    <property type="match status" value="1"/>
</dbReference>